<dbReference type="GO" id="GO:0046983">
    <property type="term" value="F:protein dimerization activity"/>
    <property type="evidence" value="ECO:0007669"/>
    <property type="project" value="InterPro"/>
</dbReference>
<keyword evidence="5" id="KW-0539">Nucleus</keyword>
<gene>
    <name evidence="8" type="ORF">GIL414_LOCUS55650</name>
</gene>
<evidence type="ECO:0000256" key="4">
    <source>
        <dbReference type="ARBA" id="ARBA00022833"/>
    </source>
</evidence>
<proteinExistence type="predicted"/>
<keyword evidence="2" id="KW-0479">Metal-binding</keyword>
<protein>
    <recommendedName>
        <fullName evidence="7">HAT C-terminal dimerisation domain-containing protein</fullName>
    </recommendedName>
</protein>
<organism evidence="8 9">
    <name type="scientific">Rotaria magnacalcarata</name>
    <dbReference type="NCBI Taxonomy" id="392030"/>
    <lineage>
        <taxon>Eukaryota</taxon>
        <taxon>Metazoa</taxon>
        <taxon>Spiralia</taxon>
        <taxon>Gnathifera</taxon>
        <taxon>Rotifera</taxon>
        <taxon>Eurotatoria</taxon>
        <taxon>Bdelloidea</taxon>
        <taxon>Philodinida</taxon>
        <taxon>Philodinidae</taxon>
        <taxon>Rotaria</taxon>
    </lineage>
</organism>
<dbReference type="EMBL" id="CAJOBJ010198034">
    <property type="protein sequence ID" value="CAF4974901.1"/>
    <property type="molecule type" value="Genomic_DNA"/>
</dbReference>
<evidence type="ECO:0000313" key="8">
    <source>
        <dbReference type="EMBL" id="CAF4974901.1"/>
    </source>
</evidence>
<dbReference type="AlphaFoldDB" id="A0A8S3D382"/>
<evidence type="ECO:0000256" key="6">
    <source>
        <dbReference type="SAM" id="MobiDB-lite"/>
    </source>
</evidence>
<feature type="non-terminal residue" evidence="8">
    <location>
        <position position="1"/>
    </location>
</feature>
<feature type="region of interest" description="Disordered" evidence="6">
    <location>
        <begin position="85"/>
        <end position="113"/>
    </location>
</feature>
<dbReference type="Pfam" id="PF05699">
    <property type="entry name" value="Dimer_Tnp_hAT"/>
    <property type="match status" value="1"/>
</dbReference>
<dbReference type="PANTHER" id="PTHR46481">
    <property type="entry name" value="ZINC FINGER BED DOMAIN-CONTAINING PROTEIN 4"/>
    <property type="match status" value="1"/>
</dbReference>
<dbReference type="PANTHER" id="PTHR46481:SF10">
    <property type="entry name" value="ZINC FINGER BED DOMAIN-CONTAINING PROTEIN 39"/>
    <property type="match status" value="1"/>
</dbReference>
<dbReference type="GO" id="GO:0005634">
    <property type="term" value="C:nucleus"/>
    <property type="evidence" value="ECO:0007669"/>
    <property type="project" value="UniProtKB-SubCell"/>
</dbReference>
<evidence type="ECO:0000256" key="1">
    <source>
        <dbReference type="ARBA" id="ARBA00004123"/>
    </source>
</evidence>
<comment type="subcellular location">
    <subcellularLocation>
        <location evidence="1">Nucleus</location>
    </subcellularLocation>
</comment>
<evidence type="ECO:0000256" key="5">
    <source>
        <dbReference type="ARBA" id="ARBA00023242"/>
    </source>
</evidence>
<name>A0A8S3D382_9BILA</name>
<dbReference type="InterPro" id="IPR052035">
    <property type="entry name" value="ZnF_BED_domain_contain"/>
</dbReference>
<feature type="compositionally biased region" description="Acidic residues" evidence="6">
    <location>
        <begin position="88"/>
        <end position="103"/>
    </location>
</feature>
<keyword evidence="4" id="KW-0862">Zinc</keyword>
<sequence length="436" mass="49850">NYLGLTIYFVDSDYKLYSFDLCCSRFNEVDKTGASVLQALRKQLDLFGLLPYMDNHNITFTIDRGSNILKALKVTTTPSKNKLKQVEYIDDTSSDDSSSEDDVPTPSPSKYIEANTTMSNLSTKAKEVLITIATNKKLVKYAKITGLNKVIHERGGVALQQECIVRWLSMSNMLESIDTSKEHIRACLSSKNNYSFKLNNISQDALKDLIVLLSEFKNVSTLVKTGSRPTLHMAYISIDFFRKRLNQLLKSMFTFDDRHLAAAILHHIYRRLTFATSYSKNFAHLYIREQLNDILGLNQQQAINDEPVKKKRKSIEDQFADPDDDITNKDAMTTPAVQSKTDDLERYLRMNIEDVYKNPNPLNFWCDHQKKFPGLSLLARRLYSIPVSLAGVERQFSFAGLTISQRRSCLDPDTVNDVLFVRSIKKSTSVRARFFH</sequence>
<dbReference type="InterPro" id="IPR008906">
    <property type="entry name" value="HATC_C_dom"/>
</dbReference>
<reference evidence="8" key="1">
    <citation type="submission" date="2021-02" db="EMBL/GenBank/DDBJ databases">
        <authorList>
            <person name="Nowell W R."/>
        </authorList>
    </citation>
    <scope>NUCLEOTIDE SEQUENCE</scope>
</reference>
<dbReference type="InterPro" id="IPR012337">
    <property type="entry name" value="RNaseH-like_sf"/>
</dbReference>
<evidence type="ECO:0000313" key="9">
    <source>
        <dbReference type="Proteomes" id="UP000681720"/>
    </source>
</evidence>
<keyword evidence="3" id="KW-0863">Zinc-finger</keyword>
<comment type="caution">
    <text evidence="8">The sequence shown here is derived from an EMBL/GenBank/DDBJ whole genome shotgun (WGS) entry which is preliminary data.</text>
</comment>
<evidence type="ECO:0000256" key="3">
    <source>
        <dbReference type="ARBA" id="ARBA00022771"/>
    </source>
</evidence>
<dbReference type="SUPFAM" id="SSF53098">
    <property type="entry name" value="Ribonuclease H-like"/>
    <property type="match status" value="1"/>
</dbReference>
<evidence type="ECO:0000259" key="7">
    <source>
        <dbReference type="Pfam" id="PF05699"/>
    </source>
</evidence>
<evidence type="ECO:0000256" key="2">
    <source>
        <dbReference type="ARBA" id="ARBA00022723"/>
    </source>
</evidence>
<dbReference type="Proteomes" id="UP000681720">
    <property type="component" value="Unassembled WGS sequence"/>
</dbReference>
<accession>A0A8S3D382</accession>
<feature type="domain" description="HAT C-terminal dimerisation" evidence="7">
    <location>
        <begin position="343"/>
        <end position="423"/>
    </location>
</feature>
<dbReference type="GO" id="GO:0008270">
    <property type="term" value="F:zinc ion binding"/>
    <property type="evidence" value="ECO:0007669"/>
    <property type="project" value="UniProtKB-KW"/>
</dbReference>